<dbReference type="InterPro" id="IPR005064">
    <property type="entry name" value="BUG"/>
</dbReference>
<evidence type="ECO:0000256" key="2">
    <source>
        <dbReference type="SAM" id="SignalP"/>
    </source>
</evidence>
<sequence>MKKMAKLPFLLSMAVAAIAISPAHANTDYPKKPIQIIVPFSAGGATDMLARTIGQKLTERWGQTVIVENRPGAGGNIGAAAGARAAPDGYTLTLTAAGISAVNPHVYKNLPYDSITSFAPVTQLVAAPLLLAVHPSVNIDTAQKWLEEVRANPGKYTVANGGVGTAQHLGAEYLDMEATMKSLHVPYSGSAPATSDVLGGQTHAILDNMVTLVPHIESGKLKPLAVTSTDRAENLPNVPTFSESGLPGFQTGTWYGVVAPAGTPPDIVKKLQVEIADILQAPELRQSLIKLGLVPVGNTPEEFAEHIRSEREKMGKIVKAANIQMN</sequence>
<keyword evidence="2" id="KW-0732">Signal</keyword>
<dbReference type="AlphaFoldDB" id="A0A2N4TZK0"/>
<dbReference type="RefSeq" id="WP_102075639.1">
    <property type="nucleotide sequence ID" value="NZ_PDNW01000025.1"/>
</dbReference>
<dbReference type="Proteomes" id="UP000234190">
    <property type="component" value="Unassembled WGS sequence"/>
</dbReference>
<gene>
    <name evidence="3" type="ORF">CR159_19575</name>
</gene>
<dbReference type="SUPFAM" id="SSF53850">
    <property type="entry name" value="Periplasmic binding protein-like II"/>
    <property type="match status" value="1"/>
</dbReference>
<reference evidence="3 4" key="1">
    <citation type="submission" date="2017-10" db="EMBL/GenBank/DDBJ databases">
        <title>Two draft genome sequences of Pusillimonas sp. strains isolated from a nitrate- and radionuclide-contaminated groundwater in Russia.</title>
        <authorList>
            <person name="Grouzdev D.S."/>
            <person name="Tourova T.P."/>
            <person name="Goeva M.A."/>
            <person name="Babich T.L."/>
            <person name="Sokolova D.S."/>
            <person name="Abdullin R."/>
            <person name="Poltaraus A.B."/>
            <person name="Toshchakov S.V."/>
            <person name="Nazina T.N."/>
        </authorList>
    </citation>
    <scope>NUCLEOTIDE SEQUENCE [LARGE SCALE GENOMIC DNA]</scope>
    <source>
        <strain evidence="3 4">JR1/69-3-13</strain>
    </source>
</reference>
<dbReference type="InterPro" id="IPR042100">
    <property type="entry name" value="Bug_dom1"/>
</dbReference>
<dbReference type="PANTHER" id="PTHR42928:SF5">
    <property type="entry name" value="BLR1237 PROTEIN"/>
    <property type="match status" value="1"/>
</dbReference>
<dbReference type="Pfam" id="PF03401">
    <property type="entry name" value="TctC"/>
    <property type="match status" value="1"/>
</dbReference>
<evidence type="ECO:0000313" key="3">
    <source>
        <dbReference type="EMBL" id="PLC48194.1"/>
    </source>
</evidence>
<dbReference type="CDD" id="cd13578">
    <property type="entry name" value="PBP2_Bug27"/>
    <property type="match status" value="1"/>
</dbReference>
<dbReference type="PIRSF" id="PIRSF017082">
    <property type="entry name" value="YflP"/>
    <property type="match status" value="1"/>
</dbReference>
<feature type="signal peptide" evidence="2">
    <location>
        <begin position="1"/>
        <end position="25"/>
    </location>
</feature>
<accession>A0A2N4TZK0</accession>
<name>A0A2N4TZK0_9BURK</name>
<dbReference type="Gene3D" id="3.40.190.10">
    <property type="entry name" value="Periplasmic binding protein-like II"/>
    <property type="match status" value="1"/>
</dbReference>
<evidence type="ECO:0000313" key="4">
    <source>
        <dbReference type="Proteomes" id="UP000234190"/>
    </source>
</evidence>
<keyword evidence="4" id="KW-1185">Reference proteome</keyword>
<organism evidence="3 4">
    <name type="scientific">Pollutimonas subterranea</name>
    <dbReference type="NCBI Taxonomy" id="2045210"/>
    <lineage>
        <taxon>Bacteria</taxon>
        <taxon>Pseudomonadati</taxon>
        <taxon>Pseudomonadota</taxon>
        <taxon>Betaproteobacteria</taxon>
        <taxon>Burkholderiales</taxon>
        <taxon>Alcaligenaceae</taxon>
        <taxon>Pollutimonas</taxon>
    </lineage>
</organism>
<dbReference type="OrthoDB" id="8681561at2"/>
<dbReference type="Gene3D" id="3.40.190.150">
    <property type="entry name" value="Bordetella uptake gene, domain 1"/>
    <property type="match status" value="1"/>
</dbReference>
<proteinExistence type="inferred from homology"/>
<comment type="similarity">
    <text evidence="1">Belongs to the UPF0065 (bug) family.</text>
</comment>
<evidence type="ECO:0000256" key="1">
    <source>
        <dbReference type="ARBA" id="ARBA00006987"/>
    </source>
</evidence>
<dbReference type="EMBL" id="PDNW01000025">
    <property type="protein sequence ID" value="PLC48194.1"/>
    <property type="molecule type" value="Genomic_DNA"/>
</dbReference>
<protein>
    <submittedName>
        <fullName evidence="3">ABC transporter substrate-binding protein</fullName>
    </submittedName>
</protein>
<comment type="caution">
    <text evidence="3">The sequence shown here is derived from an EMBL/GenBank/DDBJ whole genome shotgun (WGS) entry which is preliminary data.</text>
</comment>
<dbReference type="PANTHER" id="PTHR42928">
    <property type="entry name" value="TRICARBOXYLATE-BINDING PROTEIN"/>
    <property type="match status" value="1"/>
</dbReference>
<feature type="chain" id="PRO_5014840122" evidence="2">
    <location>
        <begin position="26"/>
        <end position="326"/>
    </location>
</feature>